<dbReference type="AlphaFoldDB" id="A0A5C4MMA0"/>
<dbReference type="PANTHER" id="PTHR47534">
    <property type="entry name" value="YALI0E05731P"/>
    <property type="match status" value="1"/>
</dbReference>
<dbReference type="SUPFAM" id="SSF51735">
    <property type="entry name" value="NAD(P)-binding Rossmann-fold domains"/>
    <property type="match status" value="1"/>
</dbReference>
<evidence type="ECO:0000313" key="3">
    <source>
        <dbReference type="EMBL" id="TNC46969.1"/>
    </source>
</evidence>
<dbReference type="Pfam" id="PF00106">
    <property type="entry name" value="adh_short"/>
    <property type="match status" value="1"/>
</dbReference>
<evidence type="ECO:0000256" key="1">
    <source>
        <dbReference type="ARBA" id="ARBA00023002"/>
    </source>
</evidence>
<evidence type="ECO:0000313" key="2">
    <source>
        <dbReference type="EMBL" id="TNC46912.1"/>
    </source>
</evidence>
<gene>
    <name evidence="3" type="ORF">FHE65_11320</name>
    <name evidence="2" type="ORF">FHE65_11480</name>
</gene>
<organism evidence="2 4">
    <name type="scientific">Mumia zhuanghuii</name>
    <dbReference type="NCBI Taxonomy" id="2585211"/>
    <lineage>
        <taxon>Bacteria</taxon>
        <taxon>Bacillati</taxon>
        <taxon>Actinomycetota</taxon>
        <taxon>Actinomycetes</taxon>
        <taxon>Propionibacteriales</taxon>
        <taxon>Nocardioidaceae</taxon>
        <taxon>Mumia</taxon>
    </lineage>
</organism>
<dbReference type="Proteomes" id="UP000306740">
    <property type="component" value="Unassembled WGS sequence"/>
</dbReference>
<dbReference type="PANTHER" id="PTHR47534:SF3">
    <property type="entry name" value="ALCOHOL DEHYDROGENASE-LIKE C-TERMINAL DOMAIN-CONTAINING PROTEIN"/>
    <property type="match status" value="1"/>
</dbReference>
<dbReference type="Gene3D" id="3.40.50.720">
    <property type="entry name" value="NAD(P)-binding Rossmann-like Domain"/>
    <property type="match status" value="1"/>
</dbReference>
<dbReference type="GO" id="GO:0016491">
    <property type="term" value="F:oxidoreductase activity"/>
    <property type="evidence" value="ECO:0007669"/>
    <property type="project" value="UniProtKB-KW"/>
</dbReference>
<sequence>MGRAVALGRAARGDTVIVLGSNREKGERLLNEAARLEVTGAIEFEQVDLSGIDDTRAVVRRIAARHDVLDALTLFANRQAPRRTVTGDGLEQVFAVYYLSRYLLSYELSPLLRRSRTPVIVNVAGVGTTKGRLHWDDLQLEDEYGMVTAQLQAARANDLLGARFAAQQDNPIPYVLYHPGFTRTGDLSPLRPALRVTLRVLAALAARPVERAVSPIHRFIDDPPRAPLSAIDRDKSLPLTLRTLDPHDADRLAQATRAILTAHDRAVPTTRDGAT</sequence>
<evidence type="ECO:0000313" key="4">
    <source>
        <dbReference type="Proteomes" id="UP000306740"/>
    </source>
</evidence>
<dbReference type="InterPro" id="IPR036291">
    <property type="entry name" value="NAD(P)-bd_dom_sf"/>
</dbReference>
<dbReference type="EMBL" id="VDFR01000050">
    <property type="protein sequence ID" value="TNC46912.1"/>
    <property type="molecule type" value="Genomic_DNA"/>
</dbReference>
<dbReference type="InterPro" id="IPR052228">
    <property type="entry name" value="Sec_Metab_Biosynth_Oxidored"/>
</dbReference>
<reference evidence="2 4" key="1">
    <citation type="submission" date="2019-05" db="EMBL/GenBank/DDBJ databases">
        <title>Mumia sp. nov., isolated from the intestinal contents of plateau pika (Ochotona curzoniae) in the Qinghai-Tibet plateau of China.</title>
        <authorList>
            <person name="Tian Z."/>
        </authorList>
    </citation>
    <scope>NUCLEOTIDE SEQUENCE [LARGE SCALE GENOMIC DNA]</scope>
    <source>
        <strain evidence="4">527</strain>
        <strain evidence="2">Z527</strain>
    </source>
</reference>
<keyword evidence="1" id="KW-0560">Oxidoreductase</keyword>
<comment type="caution">
    <text evidence="2">The sequence shown here is derived from an EMBL/GenBank/DDBJ whole genome shotgun (WGS) entry which is preliminary data.</text>
</comment>
<dbReference type="InterPro" id="IPR002347">
    <property type="entry name" value="SDR_fam"/>
</dbReference>
<accession>A0A5C4MMA0</accession>
<name>A0A5C4MMA0_9ACTN</name>
<proteinExistence type="predicted"/>
<protein>
    <submittedName>
        <fullName evidence="2">SDR family NAD(P)-dependent oxidoreductase</fullName>
    </submittedName>
</protein>
<dbReference type="EMBL" id="VDFR01000049">
    <property type="protein sequence ID" value="TNC46969.1"/>
    <property type="molecule type" value="Genomic_DNA"/>
</dbReference>
<dbReference type="OrthoDB" id="2860165at2"/>